<dbReference type="EMBL" id="SRLO01000361">
    <property type="protein sequence ID" value="TNN59209.1"/>
    <property type="molecule type" value="Genomic_DNA"/>
</dbReference>
<dbReference type="AlphaFoldDB" id="A0A4Z2H0C4"/>
<organism evidence="3 4">
    <name type="scientific">Liparis tanakae</name>
    <name type="common">Tanaka's snailfish</name>
    <dbReference type="NCBI Taxonomy" id="230148"/>
    <lineage>
        <taxon>Eukaryota</taxon>
        <taxon>Metazoa</taxon>
        <taxon>Chordata</taxon>
        <taxon>Craniata</taxon>
        <taxon>Vertebrata</taxon>
        <taxon>Euteleostomi</taxon>
        <taxon>Actinopterygii</taxon>
        <taxon>Neopterygii</taxon>
        <taxon>Teleostei</taxon>
        <taxon>Neoteleostei</taxon>
        <taxon>Acanthomorphata</taxon>
        <taxon>Eupercaria</taxon>
        <taxon>Perciformes</taxon>
        <taxon>Cottioidei</taxon>
        <taxon>Cottales</taxon>
        <taxon>Liparidae</taxon>
        <taxon>Liparis</taxon>
    </lineage>
</organism>
<keyword evidence="2" id="KW-0812">Transmembrane</keyword>
<keyword evidence="4" id="KW-1185">Reference proteome</keyword>
<protein>
    <submittedName>
        <fullName evidence="3">Uncharacterized protein</fullName>
    </submittedName>
</protein>
<reference evidence="3 4" key="1">
    <citation type="submission" date="2019-03" db="EMBL/GenBank/DDBJ databases">
        <title>First draft genome of Liparis tanakae, snailfish: a comprehensive survey of snailfish specific genes.</title>
        <authorList>
            <person name="Kim W."/>
            <person name="Song I."/>
            <person name="Jeong J.-H."/>
            <person name="Kim D."/>
            <person name="Kim S."/>
            <person name="Ryu S."/>
            <person name="Song J.Y."/>
            <person name="Lee S.K."/>
        </authorList>
    </citation>
    <scope>NUCLEOTIDE SEQUENCE [LARGE SCALE GENOMIC DNA]</scope>
    <source>
        <tissue evidence="3">Muscle</tissue>
    </source>
</reference>
<evidence type="ECO:0000256" key="2">
    <source>
        <dbReference type="SAM" id="Phobius"/>
    </source>
</evidence>
<evidence type="ECO:0000313" key="3">
    <source>
        <dbReference type="EMBL" id="TNN59209.1"/>
    </source>
</evidence>
<feature type="compositionally biased region" description="Low complexity" evidence="1">
    <location>
        <begin position="108"/>
        <end position="119"/>
    </location>
</feature>
<keyword evidence="2" id="KW-1133">Transmembrane helix</keyword>
<proteinExistence type="predicted"/>
<evidence type="ECO:0000313" key="4">
    <source>
        <dbReference type="Proteomes" id="UP000314294"/>
    </source>
</evidence>
<dbReference type="Proteomes" id="UP000314294">
    <property type="component" value="Unassembled WGS sequence"/>
</dbReference>
<keyword evidence="2" id="KW-0472">Membrane</keyword>
<feature type="transmembrane region" description="Helical" evidence="2">
    <location>
        <begin position="77"/>
        <end position="99"/>
    </location>
</feature>
<gene>
    <name evidence="3" type="ORF">EYF80_030582</name>
</gene>
<sequence length="190" mass="21116">MVKDSRETGTTDVMEMDKYGERTHLRLCLRPHLALLYSDGCYSIELIPSQNIPSFQNELRSHPGGPPFHSDNLLRGALVPGTRMVMALLLLLFFLRLVTVRNSSVSRSRAVARRSGSGSKQRRMKALASSDMESGISGCQMVLSKEGKLSRDWPPWCRHHTGSNLPDPTADLSQKGAPLNGALRGRLYRL</sequence>
<feature type="region of interest" description="Disordered" evidence="1">
    <location>
        <begin position="108"/>
        <end position="129"/>
    </location>
</feature>
<evidence type="ECO:0000256" key="1">
    <source>
        <dbReference type="SAM" id="MobiDB-lite"/>
    </source>
</evidence>
<comment type="caution">
    <text evidence="3">The sequence shown here is derived from an EMBL/GenBank/DDBJ whole genome shotgun (WGS) entry which is preliminary data.</text>
</comment>
<accession>A0A4Z2H0C4</accession>
<name>A0A4Z2H0C4_9TELE</name>